<sequence length="477" mass="50740">MPKFFLVIQWILFWRALGSGACTVDTQSLHQLLSSDSIFGNSSTAPRWSDYGAPQPGAVIHPATEKDVQLTVRWAVKNEVPFFVQNGGNGWATTFTLGCDGIAIDLDLLRDVAFSDDRKLVTVGGGALISNVTAAGSRNGALVATGTCDCVGMQGAVLGGGIGYLTGEYGLGVDNVVSMNVVLADGSAEIVTWKSSPDLFWALRGAGPNFGIVTSAVFKSHPIGSSNLGTAWTGALVYTPAQLDSVLRVISNLTLTPPMSLSMTWALGDTGQPSIIVSVFYHGTEDAGRAAFASILGIGPVADGTGIVPYNMWNAGSASACAKGGRKPTWGVGMSRLDPASWHAVYDVWAELVGHAGFEHSSVLLNVNPMDTARELPVFSSSFPFRHTVSHFASITALYTDPTLDAMALSYGQKARELWQSADGLVHHSTYINNALGDEDLTTVYGISLLRLRALKKRYDPQCQFGQWFPLPCENVP</sequence>
<comment type="caution">
    <text evidence="1">The sequence shown here is derived from an EMBL/GenBank/DDBJ whole genome shotgun (WGS) entry which is preliminary data.</text>
</comment>
<name>A0ACC0CUG2_9PEZI</name>
<organism evidence="1 2">
    <name type="scientific">Hypoxylon rubiginosum</name>
    <dbReference type="NCBI Taxonomy" id="110542"/>
    <lineage>
        <taxon>Eukaryota</taxon>
        <taxon>Fungi</taxon>
        <taxon>Dikarya</taxon>
        <taxon>Ascomycota</taxon>
        <taxon>Pezizomycotina</taxon>
        <taxon>Sordariomycetes</taxon>
        <taxon>Xylariomycetidae</taxon>
        <taxon>Xylariales</taxon>
        <taxon>Hypoxylaceae</taxon>
        <taxon>Hypoxylon</taxon>
    </lineage>
</organism>
<protein>
    <submittedName>
        <fullName evidence="1">FAD binding domain-containing protein</fullName>
    </submittedName>
</protein>
<gene>
    <name evidence="1" type="ORF">F4821DRAFT_262376</name>
</gene>
<evidence type="ECO:0000313" key="2">
    <source>
        <dbReference type="Proteomes" id="UP001497680"/>
    </source>
</evidence>
<dbReference type="EMBL" id="MU394343">
    <property type="protein sequence ID" value="KAI6084052.1"/>
    <property type="molecule type" value="Genomic_DNA"/>
</dbReference>
<evidence type="ECO:0000313" key="1">
    <source>
        <dbReference type="EMBL" id="KAI6084052.1"/>
    </source>
</evidence>
<accession>A0ACC0CUG2</accession>
<reference evidence="1 2" key="1">
    <citation type="journal article" date="2022" name="New Phytol.">
        <title>Ecological generalism drives hyperdiversity of secondary metabolite gene clusters in xylarialean endophytes.</title>
        <authorList>
            <person name="Franco M.E.E."/>
            <person name="Wisecaver J.H."/>
            <person name="Arnold A.E."/>
            <person name="Ju Y.M."/>
            <person name="Slot J.C."/>
            <person name="Ahrendt S."/>
            <person name="Moore L.P."/>
            <person name="Eastman K.E."/>
            <person name="Scott K."/>
            <person name="Konkel Z."/>
            <person name="Mondo S.J."/>
            <person name="Kuo A."/>
            <person name="Hayes R.D."/>
            <person name="Haridas S."/>
            <person name="Andreopoulos B."/>
            <person name="Riley R."/>
            <person name="LaButti K."/>
            <person name="Pangilinan J."/>
            <person name="Lipzen A."/>
            <person name="Amirebrahimi M."/>
            <person name="Yan J."/>
            <person name="Adam C."/>
            <person name="Keymanesh K."/>
            <person name="Ng V."/>
            <person name="Louie K."/>
            <person name="Northen T."/>
            <person name="Drula E."/>
            <person name="Henrissat B."/>
            <person name="Hsieh H.M."/>
            <person name="Youens-Clark K."/>
            <person name="Lutzoni F."/>
            <person name="Miadlikowska J."/>
            <person name="Eastwood D.C."/>
            <person name="Hamelin R.C."/>
            <person name="Grigoriev I.V."/>
            <person name="U'Ren J.M."/>
        </authorList>
    </citation>
    <scope>NUCLEOTIDE SEQUENCE [LARGE SCALE GENOMIC DNA]</scope>
    <source>
        <strain evidence="1 2">ER1909</strain>
    </source>
</reference>
<dbReference type="Proteomes" id="UP001497680">
    <property type="component" value="Unassembled WGS sequence"/>
</dbReference>
<proteinExistence type="predicted"/>
<keyword evidence="2" id="KW-1185">Reference proteome</keyword>